<sequence>MTKEGGKSGLRSKQLAFDARHSGWCRCLVTRTAPRIVKHPEPEPPEAGSRCPAPAPAHYCPVRTHAIAQAAARHHLALAHTHSTPAAATALRRRAHAPMSVAACTELVFDVQRLCRSVPPCAAARSCKRACGRVRRRLRSTLGPDARRRRRSPLPRACAHAGSPLPVPVSPPTAPMRARSGGRARTHYLLCHALPAESRPPAPALPSPMRARASARGRSAAACTLGLDARRWRCPHCPVHGHVFDAHRCSRSAPHHPTSPHTHSFRRATALRSAGLLFNTTRVQRARYPKTRARALALKAARACA</sequence>
<accession>A0AAD6VBC4</accession>
<dbReference type="AlphaFoldDB" id="A0AAD6VBC4"/>
<feature type="compositionally biased region" description="Pro residues" evidence="1">
    <location>
        <begin position="165"/>
        <end position="174"/>
    </location>
</feature>
<evidence type="ECO:0000256" key="1">
    <source>
        <dbReference type="SAM" id="MobiDB-lite"/>
    </source>
</evidence>
<comment type="caution">
    <text evidence="2">The sequence shown here is derived from an EMBL/GenBank/DDBJ whole genome shotgun (WGS) entry which is preliminary data.</text>
</comment>
<reference evidence="2" key="1">
    <citation type="submission" date="2023-03" db="EMBL/GenBank/DDBJ databases">
        <title>Massive genome expansion in bonnet fungi (Mycena s.s.) driven by repeated elements and novel gene families across ecological guilds.</title>
        <authorList>
            <consortium name="Lawrence Berkeley National Laboratory"/>
            <person name="Harder C.B."/>
            <person name="Miyauchi S."/>
            <person name="Viragh M."/>
            <person name="Kuo A."/>
            <person name="Thoen E."/>
            <person name="Andreopoulos B."/>
            <person name="Lu D."/>
            <person name="Skrede I."/>
            <person name="Drula E."/>
            <person name="Henrissat B."/>
            <person name="Morin E."/>
            <person name="Kohler A."/>
            <person name="Barry K."/>
            <person name="LaButti K."/>
            <person name="Morin E."/>
            <person name="Salamov A."/>
            <person name="Lipzen A."/>
            <person name="Mereny Z."/>
            <person name="Hegedus B."/>
            <person name="Baldrian P."/>
            <person name="Stursova M."/>
            <person name="Weitz H."/>
            <person name="Taylor A."/>
            <person name="Grigoriev I.V."/>
            <person name="Nagy L.G."/>
            <person name="Martin F."/>
            <person name="Kauserud H."/>
        </authorList>
    </citation>
    <scope>NUCLEOTIDE SEQUENCE</scope>
    <source>
        <strain evidence="2">9144</strain>
    </source>
</reference>
<gene>
    <name evidence="2" type="ORF">GGX14DRAFT_569139</name>
</gene>
<evidence type="ECO:0000313" key="2">
    <source>
        <dbReference type="EMBL" id="KAJ7204985.1"/>
    </source>
</evidence>
<keyword evidence="3" id="KW-1185">Reference proteome</keyword>
<name>A0AAD6VBC4_9AGAR</name>
<protein>
    <submittedName>
        <fullName evidence="2">Uncharacterized protein</fullName>
    </submittedName>
</protein>
<evidence type="ECO:0000313" key="3">
    <source>
        <dbReference type="Proteomes" id="UP001219525"/>
    </source>
</evidence>
<feature type="region of interest" description="Disordered" evidence="1">
    <location>
        <begin position="141"/>
        <end position="179"/>
    </location>
</feature>
<proteinExistence type="predicted"/>
<dbReference type="Proteomes" id="UP001219525">
    <property type="component" value="Unassembled WGS sequence"/>
</dbReference>
<organism evidence="2 3">
    <name type="scientific">Mycena pura</name>
    <dbReference type="NCBI Taxonomy" id="153505"/>
    <lineage>
        <taxon>Eukaryota</taxon>
        <taxon>Fungi</taxon>
        <taxon>Dikarya</taxon>
        <taxon>Basidiomycota</taxon>
        <taxon>Agaricomycotina</taxon>
        <taxon>Agaricomycetes</taxon>
        <taxon>Agaricomycetidae</taxon>
        <taxon>Agaricales</taxon>
        <taxon>Marasmiineae</taxon>
        <taxon>Mycenaceae</taxon>
        <taxon>Mycena</taxon>
    </lineage>
</organism>
<dbReference type="EMBL" id="JARJCW010000045">
    <property type="protein sequence ID" value="KAJ7204985.1"/>
    <property type="molecule type" value="Genomic_DNA"/>
</dbReference>